<comment type="caution">
    <text evidence="2">The sequence shown here is derived from an EMBL/GenBank/DDBJ whole genome shotgun (WGS) entry which is preliminary data.</text>
</comment>
<evidence type="ECO:0000313" key="3">
    <source>
        <dbReference type="Proteomes" id="UP000886998"/>
    </source>
</evidence>
<feature type="region of interest" description="Disordered" evidence="1">
    <location>
        <begin position="1"/>
        <end position="22"/>
    </location>
</feature>
<gene>
    <name evidence="2" type="ORF">TNIN_456301</name>
</gene>
<evidence type="ECO:0000313" key="2">
    <source>
        <dbReference type="EMBL" id="GFY73412.1"/>
    </source>
</evidence>
<protein>
    <submittedName>
        <fullName evidence="2">Uncharacterized protein</fullName>
    </submittedName>
</protein>
<dbReference type="AlphaFoldDB" id="A0A8X6YN09"/>
<organism evidence="2 3">
    <name type="scientific">Trichonephila inaurata madagascariensis</name>
    <dbReference type="NCBI Taxonomy" id="2747483"/>
    <lineage>
        <taxon>Eukaryota</taxon>
        <taxon>Metazoa</taxon>
        <taxon>Ecdysozoa</taxon>
        <taxon>Arthropoda</taxon>
        <taxon>Chelicerata</taxon>
        <taxon>Arachnida</taxon>
        <taxon>Araneae</taxon>
        <taxon>Araneomorphae</taxon>
        <taxon>Entelegynae</taxon>
        <taxon>Araneoidea</taxon>
        <taxon>Nephilidae</taxon>
        <taxon>Trichonephila</taxon>
        <taxon>Trichonephila inaurata</taxon>
    </lineage>
</organism>
<name>A0A8X6YN09_9ARAC</name>
<reference evidence="2" key="1">
    <citation type="submission" date="2020-08" db="EMBL/GenBank/DDBJ databases">
        <title>Multicomponent nature underlies the extraordinary mechanical properties of spider dragline silk.</title>
        <authorList>
            <person name="Kono N."/>
            <person name="Nakamura H."/>
            <person name="Mori M."/>
            <person name="Yoshida Y."/>
            <person name="Ohtoshi R."/>
            <person name="Malay A.D."/>
            <person name="Moran D.A.P."/>
            <person name="Tomita M."/>
            <person name="Numata K."/>
            <person name="Arakawa K."/>
        </authorList>
    </citation>
    <scope>NUCLEOTIDE SEQUENCE</scope>
</reference>
<keyword evidence="3" id="KW-1185">Reference proteome</keyword>
<evidence type="ECO:0000256" key="1">
    <source>
        <dbReference type="SAM" id="MobiDB-lite"/>
    </source>
</evidence>
<sequence>MGRSADYSLISGFPPRESPRESVGGIEFLTKTIVRNRRWLGLRKGSPAVDSQMMEFPEKSKETARH</sequence>
<dbReference type="EMBL" id="BMAV01020044">
    <property type="protein sequence ID" value="GFY73412.1"/>
    <property type="molecule type" value="Genomic_DNA"/>
</dbReference>
<accession>A0A8X6YN09</accession>
<dbReference type="Proteomes" id="UP000886998">
    <property type="component" value="Unassembled WGS sequence"/>
</dbReference>
<proteinExistence type="predicted"/>